<protein>
    <recommendedName>
        <fullName evidence="5">BZIP domain-containing protein</fullName>
    </recommendedName>
</protein>
<dbReference type="Proteomes" id="UP001295684">
    <property type="component" value="Unassembled WGS sequence"/>
</dbReference>
<evidence type="ECO:0000313" key="4">
    <source>
        <dbReference type="Proteomes" id="UP001295684"/>
    </source>
</evidence>
<evidence type="ECO:0000256" key="1">
    <source>
        <dbReference type="SAM" id="Coils"/>
    </source>
</evidence>
<feature type="region of interest" description="Disordered" evidence="2">
    <location>
        <begin position="1"/>
        <end position="25"/>
    </location>
</feature>
<comment type="caution">
    <text evidence="3">The sequence shown here is derived from an EMBL/GenBank/DDBJ whole genome shotgun (WGS) entry which is preliminary data.</text>
</comment>
<feature type="coiled-coil region" evidence="1">
    <location>
        <begin position="32"/>
        <end position="66"/>
    </location>
</feature>
<proteinExistence type="predicted"/>
<keyword evidence="4" id="KW-1185">Reference proteome</keyword>
<keyword evidence="1" id="KW-0175">Coiled coil</keyword>
<dbReference type="EMBL" id="CAMPGE010011825">
    <property type="protein sequence ID" value="CAI2370630.1"/>
    <property type="molecule type" value="Genomic_DNA"/>
</dbReference>
<evidence type="ECO:0008006" key="5">
    <source>
        <dbReference type="Google" id="ProtNLM"/>
    </source>
</evidence>
<feature type="compositionally biased region" description="Basic and acidic residues" evidence="2">
    <location>
        <begin position="8"/>
        <end position="20"/>
    </location>
</feature>
<evidence type="ECO:0000313" key="3">
    <source>
        <dbReference type="EMBL" id="CAI2370630.1"/>
    </source>
</evidence>
<gene>
    <name evidence="3" type="ORF">ECRASSUSDP1_LOCUS11947</name>
</gene>
<organism evidence="3 4">
    <name type="scientific">Euplotes crassus</name>
    <dbReference type="NCBI Taxonomy" id="5936"/>
    <lineage>
        <taxon>Eukaryota</taxon>
        <taxon>Sar</taxon>
        <taxon>Alveolata</taxon>
        <taxon>Ciliophora</taxon>
        <taxon>Intramacronucleata</taxon>
        <taxon>Spirotrichea</taxon>
        <taxon>Hypotrichia</taxon>
        <taxon>Euplotida</taxon>
        <taxon>Euplotidae</taxon>
        <taxon>Moneuplotes</taxon>
    </lineage>
</organism>
<dbReference type="AlphaFoldDB" id="A0AAD1XDP2"/>
<name>A0AAD1XDP2_EUPCR</name>
<reference evidence="3" key="1">
    <citation type="submission" date="2023-07" db="EMBL/GenBank/DDBJ databases">
        <authorList>
            <consortium name="AG Swart"/>
            <person name="Singh M."/>
            <person name="Singh A."/>
            <person name="Seah K."/>
            <person name="Emmerich C."/>
        </authorList>
    </citation>
    <scope>NUCLEOTIDE SEQUENCE</scope>
    <source>
        <strain evidence="3">DP1</strain>
    </source>
</reference>
<sequence length="294" mass="35043">MEDLNSNDLKRKPPKTNKERSRQHRIRKKKFIEEIQQECKDLRAKVKTLEEENKHLKEALTETKVSKLKYSKCRQEKKQFDHSLHEYEDYLYNNLGNKVLEDPDQVRYSTIEHAVEHVYEFSDDRIDYIKSLFNKILNNMISHGTKCFSVCHNVVPIKKWDVNIGLKKRGRKYFDKASETDIIQNAFKNIAFTEQAKQTFTTFNKIMTSQNRKAKKIAQNLIKLRNNLLNLYQDMKATVVTSSQSNWYKKQDMYNHFQLIQRISSTGLITNHKVYDIPKKEHKEEKYQDGELTE</sequence>
<accession>A0AAD1XDP2</accession>
<evidence type="ECO:0000256" key="2">
    <source>
        <dbReference type="SAM" id="MobiDB-lite"/>
    </source>
</evidence>